<name>A0A0B4EHP9_9FUSO</name>
<protein>
    <submittedName>
        <fullName evidence="1">Uncharacterized protein</fullName>
    </submittedName>
</protein>
<organism evidence="1 2">
    <name type="scientific">Fusobacterium necrophorum subsp. funduliforme B35</name>
    <dbReference type="NCBI Taxonomy" id="1226633"/>
    <lineage>
        <taxon>Bacteria</taxon>
        <taxon>Fusobacteriati</taxon>
        <taxon>Fusobacteriota</taxon>
        <taxon>Fusobacteriia</taxon>
        <taxon>Fusobacteriales</taxon>
        <taxon>Fusobacteriaceae</taxon>
        <taxon>Fusobacterium</taxon>
    </lineage>
</organism>
<comment type="caution">
    <text evidence="1">The sequence shown here is derived from an EMBL/GenBank/DDBJ whole genome shotgun (WGS) entry which is preliminary data.</text>
</comment>
<proteinExistence type="predicted"/>
<dbReference type="AlphaFoldDB" id="A0A0B4EHP9"/>
<reference evidence="1 2" key="1">
    <citation type="submission" date="2013-08" db="EMBL/GenBank/DDBJ databases">
        <title>An opportunistic ruminal bacterium that causes liver abscesses in cattle.</title>
        <authorList>
            <person name="Benahmed F.H."/>
            <person name="Rasmussen M."/>
            <person name="Harbottle H."/>
            <person name="Soppet D."/>
            <person name="Nagaraja T.G."/>
            <person name="Davidson M."/>
        </authorList>
    </citation>
    <scope>NUCLEOTIDE SEQUENCE [LARGE SCALE GENOMIC DNA]</scope>
    <source>
        <strain evidence="1 2">B35</strain>
    </source>
</reference>
<evidence type="ECO:0000313" key="2">
    <source>
        <dbReference type="Proteomes" id="UP000031184"/>
    </source>
</evidence>
<dbReference type="PATRIC" id="fig|1226633.4.peg.1448"/>
<dbReference type="Proteomes" id="UP000031184">
    <property type="component" value="Unassembled WGS sequence"/>
</dbReference>
<dbReference type="EMBL" id="AUZI01000019">
    <property type="protein sequence ID" value="KID48866.1"/>
    <property type="molecule type" value="Genomic_DNA"/>
</dbReference>
<sequence length="64" mass="8095">MINIKNKIFSMIKYFVCFKNETSKKKNIFMMKKIFFKKNYKKQYKMIYKIHKKTLKKQKHFFIS</sequence>
<evidence type="ECO:0000313" key="1">
    <source>
        <dbReference type="EMBL" id="KID48866.1"/>
    </source>
</evidence>
<gene>
    <name evidence="1" type="ORF">C095_07185</name>
</gene>
<accession>A0A0B4EHP9</accession>